<keyword evidence="3" id="KW-1185">Reference proteome</keyword>
<dbReference type="EMBL" id="MU152508">
    <property type="protein sequence ID" value="KAF9440466.1"/>
    <property type="molecule type" value="Genomic_DNA"/>
</dbReference>
<dbReference type="AlphaFoldDB" id="A0A9P6BUP6"/>
<dbReference type="Proteomes" id="UP000807342">
    <property type="component" value="Unassembled WGS sequence"/>
</dbReference>
<reference evidence="2" key="1">
    <citation type="submission" date="2020-11" db="EMBL/GenBank/DDBJ databases">
        <authorList>
            <consortium name="DOE Joint Genome Institute"/>
            <person name="Ahrendt S."/>
            <person name="Riley R."/>
            <person name="Andreopoulos W."/>
            <person name="Labutti K."/>
            <person name="Pangilinan J."/>
            <person name="Ruiz-Duenas F.J."/>
            <person name="Barrasa J.M."/>
            <person name="Sanchez-Garcia M."/>
            <person name="Camarero S."/>
            <person name="Miyauchi S."/>
            <person name="Serrano A."/>
            <person name="Linde D."/>
            <person name="Babiker R."/>
            <person name="Drula E."/>
            <person name="Ayuso-Fernandez I."/>
            <person name="Pacheco R."/>
            <person name="Padilla G."/>
            <person name="Ferreira P."/>
            <person name="Barriuso J."/>
            <person name="Kellner H."/>
            <person name="Castanera R."/>
            <person name="Alfaro M."/>
            <person name="Ramirez L."/>
            <person name="Pisabarro A.G."/>
            <person name="Kuo A."/>
            <person name="Tritt A."/>
            <person name="Lipzen A."/>
            <person name="He G."/>
            <person name="Yan M."/>
            <person name="Ng V."/>
            <person name="Cullen D."/>
            <person name="Martin F."/>
            <person name="Rosso M.-N."/>
            <person name="Henrissat B."/>
            <person name="Hibbett D."/>
            <person name="Martinez A.T."/>
            <person name="Grigoriev I.V."/>
        </authorList>
    </citation>
    <scope>NUCLEOTIDE SEQUENCE</scope>
    <source>
        <strain evidence="2">MF-IS2</strain>
    </source>
</reference>
<comment type="caution">
    <text evidence="2">The sequence shown here is derived from an EMBL/GenBank/DDBJ whole genome shotgun (WGS) entry which is preliminary data.</text>
</comment>
<proteinExistence type="predicted"/>
<organism evidence="2 3">
    <name type="scientific">Macrolepiota fuliginosa MF-IS2</name>
    <dbReference type="NCBI Taxonomy" id="1400762"/>
    <lineage>
        <taxon>Eukaryota</taxon>
        <taxon>Fungi</taxon>
        <taxon>Dikarya</taxon>
        <taxon>Basidiomycota</taxon>
        <taxon>Agaricomycotina</taxon>
        <taxon>Agaricomycetes</taxon>
        <taxon>Agaricomycetidae</taxon>
        <taxon>Agaricales</taxon>
        <taxon>Agaricineae</taxon>
        <taxon>Agaricaceae</taxon>
        <taxon>Macrolepiota</taxon>
    </lineage>
</organism>
<feature type="region of interest" description="Disordered" evidence="1">
    <location>
        <begin position="1"/>
        <end position="29"/>
    </location>
</feature>
<name>A0A9P6BUP6_9AGAR</name>
<protein>
    <submittedName>
        <fullName evidence="2">Uncharacterized protein</fullName>
    </submittedName>
</protein>
<evidence type="ECO:0000256" key="1">
    <source>
        <dbReference type="SAM" id="MobiDB-lite"/>
    </source>
</evidence>
<feature type="compositionally biased region" description="Low complexity" evidence="1">
    <location>
        <begin position="10"/>
        <end position="29"/>
    </location>
</feature>
<accession>A0A9P6BUP6</accession>
<gene>
    <name evidence="2" type="ORF">P691DRAFT_802239</name>
</gene>
<sequence length="71" mass="7456">MPSYRKSKKSAFSPLSLSSLSPSASSHTSLIHSFPSTGLWILSPKPLADAAVLAHITSSTPSAFPQPPNVH</sequence>
<evidence type="ECO:0000313" key="2">
    <source>
        <dbReference type="EMBL" id="KAF9440466.1"/>
    </source>
</evidence>
<evidence type="ECO:0000313" key="3">
    <source>
        <dbReference type="Proteomes" id="UP000807342"/>
    </source>
</evidence>